<sequence>RSMASFSSRESLLVARKCAVEVMLACRKKDDSSFRDETLAALSQIILDALDCALKAQPFYSPSLQSFKDEAVEIRGEPNIAKFAYAFAILMNELNGSIIGPARTRWPSRRRSVDRTTAAANLVTDEPRGLNERPPIQTAFLPPEQSATTVIEEDSILNRLLKEGVEEEDDAKHDLRSKTDLLESMFPTEMKAEIKLELKEEEEKPLGLIEEPAVQMSSLLKAEDLEEIPFGMEVAHSKPAEYANFHLSFPPGTQCPYCPKAVHDLVFLKIHMQASHPEMLTNMTHIYVCNGCAFASAGVVRMLRHWNENDRCRSMGLRFDYGAAAGAMRRFLAARDARPPHVAASSAAPTRKRRTTQLFKIVPVVKAPFLQPQTVKVAALAAKRPNKQMLAAARAAAAA</sequence>
<organism evidence="2 3">
    <name type="scientific">Pristionchus fissidentatus</name>
    <dbReference type="NCBI Taxonomy" id="1538716"/>
    <lineage>
        <taxon>Eukaryota</taxon>
        <taxon>Metazoa</taxon>
        <taxon>Ecdysozoa</taxon>
        <taxon>Nematoda</taxon>
        <taxon>Chromadorea</taxon>
        <taxon>Rhabditida</taxon>
        <taxon>Rhabditina</taxon>
        <taxon>Diplogasteromorpha</taxon>
        <taxon>Diplogasteroidea</taxon>
        <taxon>Neodiplogasteridae</taxon>
        <taxon>Pristionchus</taxon>
    </lineage>
</organism>
<dbReference type="PROSITE" id="PS00028">
    <property type="entry name" value="ZINC_FINGER_C2H2_1"/>
    <property type="match status" value="1"/>
</dbReference>
<dbReference type="InterPro" id="IPR013087">
    <property type="entry name" value="Znf_C2H2_type"/>
</dbReference>
<dbReference type="Proteomes" id="UP001432322">
    <property type="component" value="Unassembled WGS sequence"/>
</dbReference>
<protein>
    <recommendedName>
        <fullName evidence="1">C2H2-type domain-containing protein</fullName>
    </recommendedName>
</protein>
<evidence type="ECO:0000259" key="1">
    <source>
        <dbReference type="PROSITE" id="PS00028"/>
    </source>
</evidence>
<feature type="non-terminal residue" evidence="2">
    <location>
        <position position="399"/>
    </location>
</feature>
<comment type="caution">
    <text evidence="2">The sequence shown here is derived from an EMBL/GenBank/DDBJ whole genome shotgun (WGS) entry which is preliminary data.</text>
</comment>
<keyword evidence="3" id="KW-1185">Reference proteome</keyword>
<dbReference type="EMBL" id="BTSY01000002">
    <property type="protein sequence ID" value="GMT13137.1"/>
    <property type="molecule type" value="Genomic_DNA"/>
</dbReference>
<reference evidence="2" key="1">
    <citation type="submission" date="2023-10" db="EMBL/GenBank/DDBJ databases">
        <title>Genome assembly of Pristionchus species.</title>
        <authorList>
            <person name="Yoshida K."/>
            <person name="Sommer R.J."/>
        </authorList>
    </citation>
    <scope>NUCLEOTIDE SEQUENCE</scope>
    <source>
        <strain evidence="2">RS5133</strain>
    </source>
</reference>
<feature type="domain" description="C2H2-type" evidence="1">
    <location>
        <begin position="255"/>
        <end position="276"/>
    </location>
</feature>
<evidence type="ECO:0000313" key="2">
    <source>
        <dbReference type="EMBL" id="GMT13137.1"/>
    </source>
</evidence>
<name>A0AAV5V4D1_9BILA</name>
<evidence type="ECO:0000313" key="3">
    <source>
        <dbReference type="Proteomes" id="UP001432322"/>
    </source>
</evidence>
<dbReference type="AlphaFoldDB" id="A0AAV5V4D1"/>
<proteinExistence type="predicted"/>
<accession>A0AAV5V4D1</accession>
<feature type="non-terminal residue" evidence="2">
    <location>
        <position position="1"/>
    </location>
</feature>
<gene>
    <name evidence="2" type="ORF">PFISCL1PPCAC_4434</name>
</gene>